<evidence type="ECO:0000313" key="3">
    <source>
        <dbReference type="Proteomes" id="UP001054945"/>
    </source>
</evidence>
<proteinExistence type="predicted"/>
<dbReference type="AlphaFoldDB" id="A0AAV4VUD6"/>
<feature type="compositionally biased region" description="Basic and acidic residues" evidence="1">
    <location>
        <begin position="142"/>
        <end position="152"/>
    </location>
</feature>
<gene>
    <name evidence="2" type="primary">AVEN_178578_1</name>
    <name evidence="2" type="ORF">CEXT_612211</name>
</gene>
<reference evidence="2 3" key="1">
    <citation type="submission" date="2021-06" db="EMBL/GenBank/DDBJ databases">
        <title>Caerostris extrusa draft genome.</title>
        <authorList>
            <person name="Kono N."/>
            <person name="Arakawa K."/>
        </authorList>
    </citation>
    <scope>NUCLEOTIDE SEQUENCE [LARGE SCALE GENOMIC DNA]</scope>
</reference>
<keyword evidence="3" id="KW-1185">Reference proteome</keyword>
<protein>
    <submittedName>
        <fullName evidence="2">Uncharacterized protein</fullName>
    </submittedName>
</protein>
<name>A0AAV4VUD6_CAEEX</name>
<organism evidence="2 3">
    <name type="scientific">Caerostris extrusa</name>
    <name type="common">Bark spider</name>
    <name type="synonym">Caerostris bankana</name>
    <dbReference type="NCBI Taxonomy" id="172846"/>
    <lineage>
        <taxon>Eukaryota</taxon>
        <taxon>Metazoa</taxon>
        <taxon>Ecdysozoa</taxon>
        <taxon>Arthropoda</taxon>
        <taxon>Chelicerata</taxon>
        <taxon>Arachnida</taxon>
        <taxon>Araneae</taxon>
        <taxon>Araneomorphae</taxon>
        <taxon>Entelegynae</taxon>
        <taxon>Araneoidea</taxon>
        <taxon>Araneidae</taxon>
        <taxon>Caerostris</taxon>
    </lineage>
</organism>
<dbReference type="Proteomes" id="UP001054945">
    <property type="component" value="Unassembled WGS sequence"/>
</dbReference>
<accession>A0AAV4VUD6</accession>
<comment type="caution">
    <text evidence="2">The sequence shown here is derived from an EMBL/GenBank/DDBJ whole genome shotgun (WGS) entry which is preliminary data.</text>
</comment>
<feature type="region of interest" description="Disordered" evidence="1">
    <location>
        <begin position="131"/>
        <end position="168"/>
    </location>
</feature>
<sequence>MTQAKLTEDIMSFVFNKLRFIHDSINIRNPTISSLAPRSVDVIVTGIYSGCHFHADSCCHGNVHGGHSSPGGHVHAGQPSENHLETVAIFLVHPTVDGRVVASVAHGQPVTSEPQVNDIGQVIELGVLVSHHHQRVKGQPAESEHENADNHHLNHLKRERKVVQEREE</sequence>
<dbReference type="EMBL" id="BPLR01015048">
    <property type="protein sequence ID" value="GIY73219.1"/>
    <property type="molecule type" value="Genomic_DNA"/>
</dbReference>
<evidence type="ECO:0000256" key="1">
    <source>
        <dbReference type="SAM" id="MobiDB-lite"/>
    </source>
</evidence>
<evidence type="ECO:0000313" key="2">
    <source>
        <dbReference type="EMBL" id="GIY73219.1"/>
    </source>
</evidence>